<sequence length="480" mass="52812">MAARNSSSKYVVAHHMVGNTYPYTVQDWADDITLAHASGIDGFALNIGKDSWQPDRISDAYEAASRSGLDFKLFISLDMTSLPCATPSDAQALRKIVAKYISHPHQLQIDSRAMVSSFSGEKCTFGRGNAPDGWKSEVTGHPDLQGKIHFVPSFFIDPATFGSFRGIMDGDFNWNAAWPIQLTTDYVRNMLSHRSVDRGKADASEELSLLARAGARIDLKSARIQNALSRLIGSTDPDTQHLEQLGALTGGLSRRSGTSKPTYMAPVSPWFFTHYGADSFNKNFVYLSDQHLYAKRWESLIKTRDQVDIVQILTWNDYGESHYIGPIKGAQPNSQAWVDGMDHTGWLALTQYYATAFKTGSFPAVKTDKLVMWSRTHPTYAKAPDPVSQPTNFELFEDAVWVVVMTTAPSTVVLSTSPINSETFQVPAGLTKLSIPIAAGGKLKGMIARGGKTLVTLNPEKFAFQANPKTYNFNAFVAST</sequence>
<proteinExistence type="predicted"/>
<dbReference type="Pfam" id="PF03659">
    <property type="entry name" value="Glyco_hydro_71"/>
    <property type="match status" value="1"/>
</dbReference>
<accession>A0A9P3PMS5</accession>
<name>A0A9P3PMS5_LYOSH</name>
<organism evidence="1 2">
    <name type="scientific">Lyophyllum shimeji</name>
    <name type="common">Hon-shimeji</name>
    <name type="synonym">Tricholoma shimeji</name>
    <dbReference type="NCBI Taxonomy" id="47721"/>
    <lineage>
        <taxon>Eukaryota</taxon>
        <taxon>Fungi</taxon>
        <taxon>Dikarya</taxon>
        <taxon>Basidiomycota</taxon>
        <taxon>Agaricomycotina</taxon>
        <taxon>Agaricomycetes</taxon>
        <taxon>Agaricomycetidae</taxon>
        <taxon>Agaricales</taxon>
        <taxon>Tricholomatineae</taxon>
        <taxon>Lyophyllaceae</taxon>
        <taxon>Lyophyllum</taxon>
    </lineage>
</organism>
<evidence type="ECO:0000313" key="2">
    <source>
        <dbReference type="Proteomes" id="UP001063166"/>
    </source>
</evidence>
<evidence type="ECO:0000313" key="1">
    <source>
        <dbReference type="EMBL" id="GLB38313.1"/>
    </source>
</evidence>
<dbReference type="InterPro" id="IPR005197">
    <property type="entry name" value="Glyco_hydro_71"/>
</dbReference>
<dbReference type="GO" id="GO:0051118">
    <property type="term" value="F:glucan endo-1,3-alpha-glucosidase activity"/>
    <property type="evidence" value="ECO:0007669"/>
    <property type="project" value="InterPro"/>
</dbReference>
<dbReference type="EMBL" id="BRPK01000005">
    <property type="protein sequence ID" value="GLB38313.1"/>
    <property type="molecule type" value="Genomic_DNA"/>
</dbReference>
<gene>
    <name evidence="1" type="ORF">LshimejAT787_0501780</name>
</gene>
<keyword evidence="2" id="KW-1185">Reference proteome</keyword>
<reference evidence="1" key="1">
    <citation type="submission" date="2022-07" db="EMBL/GenBank/DDBJ databases">
        <title>The genome of Lyophyllum shimeji provides insight into the initial evolution of ectomycorrhizal fungal genome.</title>
        <authorList>
            <person name="Kobayashi Y."/>
            <person name="Shibata T."/>
            <person name="Hirakawa H."/>
            <person name="Shigenobu S."/>
            <person name="Nishiyama T."/>
            <person name="Yamada A."/>
            <person name="Hasebe M."/>
            <person name="Kawaguchi M."/>
        </authorList>
    </citation>
    <scope>NUCLEOTIDE SEQUENCE</scope>
    <source>
        <strain evidence="1">AT787</strain>
    </source>
</reference>
<dbReference type="CDD" id="cd11577">
    <property type="entry name" value="GH71"/>
    <property type="match status" value="1"/>
</dbReference>
<dbReference type="Proteomes" id="UP001063166">
    <property type="component" value="Unassembled WGS sequence"/>
</dbReference>
<dbReference type="AlphaFoldDB" id="A0A9P3PMS5"/>
<dbReference type="Gene3D" id="3.20.20.80">
    <property type="entry name" value="Glycosidases"/>
    <property type="match status" value="1"/>
</dbReference>
<comment type="caution">
    <text evidence="1">The sequence shown here is derived from an EMBL/GenBank/DDBJ whole genome shotgun (WGS) entry which is preliminary data.</text>
</comment>
<protein>
    <submittedName>
        <fullName evidence="1">Glycosyl hydrolase family 71</fullName>
    </submittedName>
</protein>
<keyword evidence="1" id="KW-0378">Hydrolase</keyword>
<dbReference type="OrthoDB" id="3257981at2759"/>